<evidence type="ECO:0000313" key="7">
    <source>
        <dbReference type="Proteomes" id="UP001064971"/>
    </source>
</evidence>
<geneLocation type="plasmid" evidence="6 7">
    <name>pDAETH-2</name>
</geneLocation>
<dbReference type="CDD" id="cd01283">
    <property type="entry name" value="cytidine_deaminase"/>
    <property type="match status" value="1"/>
</dbReference>
<dbReference type="PROSITE" id="PS00903">
    <property type="entry name" value="CYT_DCMP_DEAMINASES_1"/>
    <property type="match status" value="1"/>
</dbReference>
<dbReference type="PANTHER" id="PTHR11644:SF2">
    <property type="entry name" value="CYTIDINE DEAMINASE"/>
    <property type="match status" value="1"/>
</dbReference>
<evidence type="ECO:0000256" key="2">
    <source>
        <dbReference type="ARBA" id="ARBA00022723"/>
    </source>
</evidence>
<dbReference type="InterPro" id="IPR016193">
    <property type="entry name" value="Cytidine_deaminase-like"/>
</dbReference>
<dbReference type="PROSITE" id="PS51747">
    <property type="entry name" value="CYT_DCMP_DEAMINASES_2"/>
    <property type="match status" value="1"/>
</dbReference>
<keyword evidence="7" id="KW-1185">Reference proteome</keyword>
<dbReference type="InterPro" id="IPR002125">
    <property type="entry name" value="CMP_dCMP_dom"/>
</dbReference>
<gene>
    <name evidence="6" type="ORF">DAETH_43300</name>
</gene>
<keyword evidence="6" id="KW-0614">Plasmid</keyword>
<proteinExistence type="inferred from homology"/>
<organism evidence="6 7">
    <name type="scientific">Deinococcus aetherius</name>
    <dbReference type="NCBI Taxonomy" id="200252"/>
    <lineage>
        <taxon>Bacteria</taxon>
        <taxon>Thermotogati</taxon>
        <taxon>Deinococcota</taxon>
        <taxon>Deinococci</taxon>
        <taxon>Deinococcales</taxon>
        <taxon>Deinococcaceae</taxon>
        <taxon>Deinococcus</taxon>
    </lineage>
</organism>
<dbReference type="Gene3D" id="3.40.140.10">
    <property type="entry name" value="Cytidine Deaminase, domain 2"/>
    <property type="match status" value="1"/>
</dbReference>
<evidence type="ECO:0000256" key="3">
    <source>
        <dbReference type="ARBA" id="ARBA00022801"/>
    </source>
</evidence>
<dbReference type="InterPro" id="IPR050202">
    <property type="entry name" value="Cyt/Deoxycyt_deaminase"/>
</dbReference>
<dbReference type="Proteomes" id="UP001064971">
    <property type="component" value="Plasmid pDAETH-2"/>
</dbReference>
<keyword evidence="3" id="KW-0378">Hydrolase</keyword>
<accession>A0ABM8AKJ8</accession>
<evidence type="ECO:0000256" key="1">
    <source>
        <dbReference type="ARBA" id="ARBA00006576"/>
    </source>
</evidence>
<reference evidence="6" key="1">
    <citation type="submission" date="2022-07" db="EMBL/GenBank/DDBJ databases">
        <title>Complete Genome Sequence of the Radioresistant Bacterium Deinococcus aetherius ST0316, Isolated from the Air Dust collected in Lower Stratosphere above Japan.</title>
        <authorList>
            <person name="Satoh K."/>
            <person name="Hagiwara K."/>
            <person name="Katsumata K."/>
            <person name="Kubo A."/>
            <person name="Yokobori S."/>
            <person name="Yamagishi A."/>
            <person name="Oono Y."/>
            <person name="Narumi I."/>
        </authorList>
    </citation>
    <scope>NUCLEOTIDE SEQUENCE</scope>
    <source>
        <strain evidence="6">ST0316</strain>
        <plasmid evidence="6">pDAETH-2</plasmid>
    </source>
</reference>
<comment type="similarity">
    <text evidence="1">Belongs to the cytidine and deoxycytidylate deaminase family.</text>
</comment>
<keyword evidence="2" id="KW-0479">Metal-binding</keyword>
<name>A0ABM8AKJ8_9DEIO</name>
<feature type="domain" description="CMP/dCMP-type deaminase" evidence="5">
    <location>
        <begin position="4"/>
        <end position="127"/>
    </location>
</feature>
<dbReference type="InterPro" id="IPR016192">
    <property type="entry name" value="APOBEC/CMP_deaminase_Zn-bd"/>
</dbReference>
<keyword evidence="4" id="KW-0862">Zinc</keyword>
<dbReference type="Pfam" id="PF00383">
    <property type="entry name" value="dCMP_cyt_deam_1"/>
    <property type="match status" value="1"/>
</dbReference>
<evidence type="ECO:0000313" key="6">
    <source>
        <dbReference type="EMBL" id="BDP44361.1"/>
    </source>
</evidence>
<protein>
    <submittedName>
        <fullName evidence="6">Cytidine deaminase</fullName>
    </submittedName>
</protein>
<evidence type="ECO:0000256" key="4">
    <source>
        <dbReference type="ARBA" id="ARBA00022833"/>
    </source>
</evidence>
<dbReference type="SUPFAM" id="SSF53927">
    <property type="entry name" value="Cytidine deaminase-like"/>
    <property type="match status" value="1"/>
</dbReference>
<dbReference type="RefSeq" id="WP_264778207.1">
    <property type="nucleotide sequence ID" value="NZ_AP026562.1"/>
</dbReference>
<sequence>MISAADQALVERGKALIASLPADENHTVAAIVRDAEGRLFEGINLYHFTGGPCAEPVALAVAVARQAAPLELIVAVGNRDRGVLAPCGRCRQILFDYHPNIDVLVPDGGQVRRVGIRELLPYTYDWHAENEG</sequence>
<dbReference type="PANTHER" id="PTHR11644">
    <property type="entry name" value="CYTIDINE DEAMINASE"/>
    <property type="match status" value="1"/>
</dbReference>
<evidence type="ECO:0000259" key="5">
    <source>
        <dbReference type="PROSITE" id="PS51747"/>
    </source>
</evidence>
<dbReference type="EMBL" id="AP026562">
    <property type="protein sequence ID" value="BDP44361.1"/>
    <property type="molecule type" value="Genomic_DNA"/>
</dbReference>